<dbReference type="AlphaFoldDB" id="A0A166VRL1"/>
<organism evidence="2 3">
    <name type="scientific">Beauveria brongniartii RCEF 3172</name>
    <dbReference type="NCBI Taxonomy" id="1081107"/>
    <lineage>
        <taxon>Eukaryota</taxon>
        <taxon>Fungi</taxon>
        <taxon>Dikarya</taxon>
        <taxon>Ascomycota</taxon>
        <taxon>Pezizomycotina</taxon>
        <taxon>Sordariomycetes</taxon>
        <taxon>Hypocreomycetidae</taxon>
        <taxon>Hypocreales</taxon>
        <taxon>Cordycipitaceae</taxon>
        <taxon>Beauveria</taxon>
        <taxon>Beauveria brongniartii</taxon>
    </lineage>
</organism>
<name>A0A166VRL1_9HYPO</name>
<reference evidence="2 3" key="1">
    <citation type="journal article" date="2016" name="Genome Biol. Evol.">
        <title>Divergent and convergent evolution of fungal pathogenicity.</title>
        <authorList>
            <person name="Shang Y."/>
            <person name="Xiao G."/>
            <person name="Zheng P."/>
            <person name="Cen K."/>
            <person name="Zhan S."/>
            <person name="Wang C."/>
        </authorList>
    </citation>
    <scope>NUCLEOTIDE SEQUENCE [LARGE SCALE GENOMIC DNA]</scope>
    <source>
        <strain evidence="2 3">RCEF 3172</strain>
    </source>
</reference>
<keyword evidence="3" id="KW-1185">Reference proteome</keyword>
<feature type="chain" id="PRO_5007881313" description="Heat-labile enterotoxin IIA, A chain" evidence="1">
    <location>
        <begin position="26"/>
        <end position="406"/>
    </location>
</feature>
<feature type="signal peptide" evidence="1">
    <location>
        <begin position="1"/>
        <end position="25"/>
    </location>
</feature>
<gene>
    <name evidence="2" type="ORF">BBO_09385</name>
</gene>
<evidence type="ECO:0000313" key="3">
    <source>
        <dbReference type="Proteomes" id="UP000076863"/>
    </source>
</evidence>
<keyword evidence="1" id="KW-0732">Signal</keyword>
<protein>
    <recommendedName>
        <fullName evidence="4">Heat-labile enterotoxin IIA, A chain</fullName>
    </recommendedName>
</protein>
<dbReference type="OrthoDB" id="4947802at2759"/>
<evidence type="ECO:0000313" key="2">
    <source>
        <dbReference type="EMBL" id="OAA33956.1"/>
    </source>
</evidence>
<dbReference type="Proteomes" id="UP000076863">
    <property type="component" value="Unassembled WGS sequence"/>
</dbReference>
<accession>A0A166VRL1</accession>
<dbReference type="EMBL" id="AZHA01000076">
    <property type="protein sequence ID" value="OAA33956.1"/>
    <property type="molecule type" value="Genomic_DNA"/>
</dbReference>
<sequence>MRVPSLFTITLIGVFTVGTIVSAAGLPPTSNSSNGNMLDKRLTAADLPAVTGEEVGEITKLYDLYKSGKKIKDFNNVVSKAKPGKALETLAKKLGGGLTASKVRSSLEKFPSQPQTVVFSFLIGIGECLLQGKTITQAVECGKASVRALGDNATIQVPKTCNNRLGQLELFGTGWPAPCHDPSDVQHPQGNAAHRGIKWALCKSLSVGEPQHPGGGPRRGPSCDERFPTDKQIKDELCRKYFGGAPCGGTVPLNNEEDFKRVIAQRKKFLAALDPRLAYESTLEVQTELPALFTGPNASPLGGETCYGGKCSQVCSRGECTPVREVCEPECKPDRGTDGQCMCGWDRFREECITCHVKNCGQCTGRTIIKEGGSFLTQHERQILHVECKPRQGNNECFFVPTQPAQ</sequence>
<comment type="caution">
    <text evidence="2">The sequence shown here is derived from an EMBL/GenBank/DDBJ whole genome shotgun (WGS) entry which is preliminary data.</text>
</comment>
<evidence type="ECO:0000256" key="1">
    <source>
        <dbReference type="SAM" id="SignalP"/>
    </source>
</evidence>
<evidence type="ECO:0008006" key="4">
    <source>
        <dbReference type="Google" id="ProtNLM"/>
    </source>
</evidence>
<proteinExistence type="predicted"/>